<dbReference type="EMBL" id="QNRE01000008">
    <property type="protein sequence ID" value="RBO88781.1"/>
    <property type="molecule type" value="Genomic_DNA"/>
</dbReference>
<name>A0A366DFG8_9NOCA</name>
<dbReference type="AlphaFoldDB" id="A0A366DFG8"/>
<sequence>MPEEASGMTEYQRRERIWIAPRHPGGGTAPGLYVFDYQTRARVMLRMHDVYRLMDAAQDLIDEYEERNREQ</sequence>
<protein>
    <submittedName>
        <fullName evidence="1">Uncharacterized protein</fullName>
    </submittedName>
</protein>
<accession>A0A366DFG8</accession>
<comment type="caution">
    <text evidence="1">The sequence shown here is derived from an EMBL/GenBank/DDBJ whole genome shotgun (WGS) entry which is preliminary data.</text>
</comment>
<evidence type="ECO:0000313" key="1">
    <source>
        <dbReference type="EMBL" id="RBO88781.1"/>
    </source>
</evidence>
<dbReference type="Proteomes" id="UP000252586">
    <property type="component" value="Unassembled WGS sequence"/>
</dbReference>
<keyword evidence="2" id="KW-1185">Reference proteome</keyword>
<dbReference type="STRING" id="1210090.GCA_001613185_05325"/>
<gene>
    <name evidence="1" type="ORF">DFR74_1085</name>
</gene>
<proteinExistence type="predicted"/>
<reference evidence="1 2" key="1">
    <citation type="submission" date="2018-06" db="EMBL/GenBank/DDBJ databases">
        <title>Genomic Encyclopedia of Type Strains, Phase IV (KMG-IV): sequencing the most valuable type-strain genomes for metagenomic binning, comparative biology and taxonomic classification.</title>
        <authorList>
            <person name="Goeker M."/>
        </authorList>
    </citation>
    <scope>NUCLEOTIDE SEQUENCE [LARGE SCALE GENOMIC DNA]</scope>
    <source>
        <strain evidence="1 2">DSM 44599</strain>
    </source>
</reference>
<evidence type="ECO:0000313" key="2">
    <source>
        <dbReference type="Proteomes" id="UP000252586"/>
    </source>
</evidence>
<organism evidence="1 2">
    <name type="scientific">Nocardia puris</name>
    <dbReference type="NCBI Taxonomy" id="208602"/>
    <lineage>
        <taxon>Bacteria</taxon>
        <taxon>Bacillati</taxon>
        <taxon>Actinomycetota</taxon>
        <taxon>Actinomycetes</taxon>
        <taxon>Mycobacteriales</taxon>
        <taxon>Nocardiaceae</taxon>
        <taxon>Nocardia</taxon>
    </lineage>
</organism>